<dbReference type="PANTHER" id="PTHR24221">
    <property type="entry name" value="ATP-BINDING CASSETTE SUB-FAMILY B"/>
    <property type="match status" value="1"/>
</dbReference>
<keyword evidence="2" id="KW-0067">ATP-binding</keyword>
<dbReference type="InterPro" id="IPR003593">
    <property type="entry name" value="AAA+_ATPase"/>
</dbReference>
<name>K1SWF7_9ZZZZ</name>
<dbReference type="SMART" id="SM00382">
    <property type="entry name" value="AAA"/>
    <property type="match status" value="1"/>
</dbReference>
<dbReference type="AlphaFoldDB" id="K1SWF7"/>
<organism evidence="4">
    <name type="scientific">human gut metagenome</name>
    <dbReference type="NCBI Taxonomy" id="408170"/>
    <lineage>
        <taxon>unclassified sequences</taxon>
        <taxon>metagenomes</taxon>
        <taxon>organismal metagenomes</taxon>
    </lineage>
</organism>
<evidence type="ECO:0000313" key="4">
    <source>
        <dbReference type="EMBL" id="EKC64967.1"/>
    </source>
</evidence>
<dbReference type="Pfam" id="PF00005">
    <property type="entry name" value="ABC_tran"/>
    <property type="match status" value="1"/>
</dbReference>
<gene>
    <name evidence="4" type="ORF">OBE_06675</name>
</gene>
<reference evidence="4" key="1">
    <citation type="journal article" date="2013" name="Environ. Microbiol.">
        <title>Microbiota from the distal guts of lean and obese adolescents exhibit partial functional redundancy besides clear differences in community structure.</title>
        <authorList>
            <person name="Ferrer M."/>
            <person name="Ruiz A."/>
            <person name="Lanza F."/>
            <person name="Haange S.B."/>
            <person name="Oberbach A."/>
            <person name="Till H."/>
            <person name="Bargiela R."/>
            <person name="Campoy C."/>
            <person name="Segura M.T."/>
            <person name="Richter M."/>
            <person name="von Bergen M."/>
            <person name="Seifert J."/>
            <person name="Suarez A."/>
        </authorList>
    </citation>
    <scope>NUCLEOTIDE SEQUENCE</scope>
</reference>
<dbReference type="InterPro" id="IPR027417">
    <property type="entry name" value="P-loop_NTPase"/>
</dbReference>
<accession>K1SWF7</accession>
<feature type="non-terminal residue" evidence="4">
    <location>
        <position position="1"/>
    </location>
</feature>
<dbReference type="InterPro" id="IPR039421">
    <property type="entry name" value="Type_1_exporter"/>
</dbReference>
<protein>
    <submittedName>
        <fullName evidence="4">ABC superfamily ATP binding cassette transporter, ATPase and permease protein</fullName>
    </submittedName>
</protein>
<dbReference type="SUPFAM" id="SSF52540">
    <property type="entry name" value="P-loop containing nucleoside triphosphate hydrolases"/>
    <property type="match status" value="1"/>
</dbReference>
<dbReference type="InterPro" id="IPR003439">
    <property type="entry name" value="ABC_transporter-like_ATP-bd"/>
</dbReference>
<keyword evidence="1" id="KW-0547">Nucleotide-binding</keyword>
<evidence type="ECO:0000256" key="1">
    <source>
        <dbReference type="ARBA" id="ARBA00022741"/>
    </source>
</evidence>
<dbReference type="InterPro" id="IPR017871">
    <property type="entry name" value="ABC_transporter-like_CS"/>
</dbReference>
<dbReference type="EMBL" id="AJWZ01004605">
    <property type="protein sequence ID" value="EKC64967.1"/>
    <property type="molecule type" value="Genomic_DNA"/>
</dbReference>
<proteinExistence type="predicted"/>
<dbReference type="PROSITE" id="PS00211">
    <property type="entry name" value="ABC_TRANSPORTER_1"/>
    <property type="match status" value="1"/>
</dbReference>
<dbReference type="PANTHER" id="PTHR24221:SF646">
    <property type="entry name" value="HAEMOLYSIN SECRETION ATP-BINDING PROTEIN"/>
    <property type="match status" value="1"/>
</dbReference>
<dbReference type="Gene3D" id="3.40.50.300">
    <property type="entry name" value="P-loop containing nucleotide triphosphate hydrolases"/>
    <property type="match status" value="1"/>
</dbReference>
<feature type="domain" description="ABC transporter" evidence="3">
    <location>
        <begin position="10"/>
        <end position="248"/>
    </location>
</feature>
<dbReference type="CDD" id="cd03228">
    <property type="entry name" value="ABCC_MRP_Like"/>
    <property type="match status" value="1"/>
</dbReference>
<evidence type="ECO:0000256" key="2">
    <source>
        <dbReference type="ARBA" id="ARBA00022840"/>
    </source>
</evidence>
<sequence length="261" mass="29375">DIDFDDVTSIEFKNVSFTYPSAEKSTVCNMSFKVNRGENIAIVGENGAGKTTAVKLLCGLYYPTSGEILINGKSSRDFSNDSYFNLFSAVFQDYYFMPMTIAENICTASDYDRKKLFAAFDKAGISEKINSLPLKEKTYMIKDVYKDAADFSGGEKQKLLLAKAIYKNAPVLILDEPTAALDPIAENELYLKYNEMTSGKISFFISHRLSSTRFCDRILLVKDGKIAESGTHDELMALKGLYYRMYQVQSYYYKENGGETV</sequence>
<dbReference type="GO" id="GO:0016887">
    <property type="term" value="F:ATP hydrolysis activity"/>
    <property type="evidence" value="ECO:0007669"/>
    <property type="project" value="InterPro"/>
</dbReference>
<dbReference type="PROSITE" id="PS50893">
    <property type="entry name" value="ABC_TRANSPORTER_2"/>
    <property type="match status" value="1"/>
</dbReference>
<dbReference type="GO" id="GO:0034040">
    <property type="term" value="F:ATPase-coupled lipid transmembrane transporter activity"/>
    <property type="evidence" value="ECO:0007669"/>
    <property type="project" value="TreeGrafter"/>
</dbReference>
<dbReference type="GO" id="GO:0005524">
    <property type="term" value="F:ATP binding"/>
    <property type="evidence" value="ECO:0007669"/>
    <property type="project" value="UniProtKB-KW"/>
</dbReference>
<evidence type="ECO:0000259" key="3">
    <source>
        <dbReference type="PROSITE" id="PS50893"/>
    </source>
</evidence>
<comment type="caution">
    <text evidence="4">The sequence shown here is derived from an EMBL/GenBank/DDBJ whole genome shotgun (WGS) entry which is preliminary data.</text>
</comment>